<evidence type="ECO:0000313" key="4">
    <source>
        <dbReference type="Proteomes" id="UP001589896"/>
    </source>
</evidence>
<dbReference type="SUPFAM" id="SSF54909">
    <property type="entry name" value="Dimeric alpha+beta barrel"/>
    <property type="match status" value="1"/>
</dbReference>
<dbReference type="Gene3D" id="3.30.70.1060">
    <property type="entry name" value="Dimeric alpha+beta barrel"/>
    <property type="match status" value="1"/>
</dbReference>
<dbReference type="Proteomes" id="UP001589896">
    <property type="component" value="Unassembled WGS sequence"/>
</dbReference>
<evidence type="ECO:0000256" key="1">
    <source>
        <dbReference type="ARBA" id="ARBA00007689"/>
    </source>
</evidence>
<protein>
    <submittedName>
        <fullName evidence="3">YciI family protein</fullName>
    </submittedName>
</protein>
<dbReference type="RefSeq" id="WP_386671488.1">
    <property type="nucleotide sequence ID" value="NZ_JBHLTG010000005.1"/>
</dbReference>
<name>A0ABV6RSW8_9GAMM</name>
<keyword evidence="4" id="KW-1185">Reference proteome</keyword>
<feature type="domain" description="YCII-related" evidence="2">
    <location>
        <begin position="9"/>
        <end position="90"/>
    </location>
</feature>
<accession>A0ABV6RSW8</accession>
<dbReference type="InterPro" id="IPR005545">
    <property type="entry name" value="YCII"/>
</dbReference>
<dbReference type="Pfam" id="PF03795">
    <property type="entry name" value="YCII"/>
    <property type="match status" value="1"/>
</dbReference>
<dbReference type="InterPro" id="IPR011008">
    <property type="entry name" value="Dimeric_a/b-barrel"/>
</dbReference>
<comment type="caution">
    <text evidence="3">The sequence shown here is derived from an EMBL/GenBank/DDBJ whole genome shotgun (WGS) entry which is preliminary data.</text>
</comment>
<gene>
    <name evidence="3" type="ORF">ACFFGH_19740</name>
</gene>
<comment type="similarity">
    <text evidence="1">Belongs to the YciI family.</text>
</comment>
<sequence>MTWYLLRLFAARPDFAFTMTEAEQATMGRHADYWRRHLDDGTALIFSPVADPAGPWGLCIAQAQDRDAAQTLTDADPAVTEGVGRYEILELFSPVLR</sequence>
<evidence type="ECO:0000259" key="2">
    <source>
        <dbReference type="Pfam" id="PF03795"/>
    </source>
</evidence>
<proteinExistence type="inferred from homology"/>
<dbReference type="EMBL" id="JBHLTG010000005">
    <property type="protein sequence ID" value="MFC0680074.1"/>
    <property type="molecule type" value="Genomic_DNA"/>
</dbReference>
<evidence type="ECO:0000313" key="3">
    <source>
        <dbReference type="EMBL" id="MFC0680074.1"/>
    </source>
</evidence>
<organism evidence="3 4">
    <name type="scientific">Lysobacter korlensis</name>
    <dbReference type="NCBI Taxonomy" id="553636"/>
    <lineage>
        <taxon>Bacteria</taxon>
        <taxon>Pseudomonadati</taxon>
        <taxon>Pseudomonadota</taxon>
        <taxon>Gammaproteobacteria</taxon>
        <taxon>Lysobacterales</taxon>
        <taxon>Lysobacteraceae</taxon>
        <taxon>Lysobacter</taxon>
    </lineage>
</organism>
<reference evidence="3 4" key="1">
    <citation type="submission" date="2024-09" db="EMBL/GenBank/DDBJ databases">
        <authorList>
            <person name="Sun Q."/>
            <person name="Mori K."/>
        </authorList>
    </citation>
    <scope>NUCLEOTIDE SEQUENCE [LARGE SCALE GENOMIC DNA]</scope>
    <source>
        <strain evidence="3 4">KCTC 23076</strain>
    </source>
</reference>